<dbReference type="GO" id="GO:0030151">
    <property type="term" value="F:molybdenum ion binding"/>
    <property type="evidence" value="ECO:0007669"/>
    <property type="project" value="InterPro"/>
</dbReference>
<evidence type="ECO:0000256" key="1">
    <source>
        <dbReference type="SAM" id="Phobius"/>
    </source>
</evidence>
<keyword evidence="1" id="KW-1133">Transmembrane helix</keyword>
<dbReference type="SUPFAM" id="SSF50800">
    <property type="entry name" value="PK beta-barrel domain-like"/>
    <property type="match status" value="1"/>
</dbReference>
<dbReference type="OrthoDB" id="17255at2759"/>
<dbReference type="AlphaFoldDB" id="A0A484GBA0"/>
<dbReference type="Proteomes" id="UP000014480">
    <property type="component" value="Unassembled WGS sequence"/>
</dbReference>
<reference evidence="4" key="2">
    <citation type="journal article" date="2019" name="Mol. Plant Microbe Interact.">
        <title>Genome sequence resources for four phytopathogenic fungi from the Colletotrichum orbiculare species complex.</title>
        <authorList>
            <person name="Gan P."/>
            <person name="Tsushima A."/>
            <person name="Narusaka M."/>
            <person name="Narusaka Y."/>
            <person name="Takano Y."/>
            <person name="Kubo Y."/>
            <person name="Shirasu K."/>
        </authorList>
    </citation>
    <scope>GENOME REANNOTATION</scope>
    <source>
        <strain evidence="4">104-T / ATCC 96160 / CBS 514.97 / LARS 414 / MAFF 240422</strain>
    </source>
</reference>
<dbReference type="SUPFAM" id="SSF141673">
    <property type="entry name" value="MOSC N-terminal domain-like"/>
    <property type="match status" value="1"/>
</dbReference>
<dbReference type="GO" id="GO:0003824">
    <property type="term" value="F:catalytic activity"/>
    <property type="evidence" value="ECO:0007669"/>
    <property type="project" value="InterPro"/>
</dbReference>
<dbReference type="EMBL" id="AMCV02000001">
    <property type="protein sequence ID" value="TDZ27005.1"/>
    <property type="molecule type" value="Genomic_DNA"/>
</dbReference>
<keyword evidence="4" id="KW-1185">Reference proteome</keyword>
<name>A0A484GBA0_COLOR</name>
<dbReference type="InterPro" id="IPR011037">
    <property type="entry name" value="Pyrv_Knase-like_insert_dom_sf"/>
</dbReference>
<dbReference type="InterPro" id="IPR005302">
    <property type="entry name" value="MoCF_Sase_C"/>
</dbReference>
<dbReference type="STRING" id="1213857.A0A484GBA0"/>
<protein>
    <submittedName>
        <fullName evidence="3">Mitochondrial amidoxime-reducing component 1</fullName>
    </submittedName>
</protein>
<comment type="caution">
    <text evidence="3">The sequence shown here is derived from an EMBL/GenBank/DDBJ whole genome shotgun (WGS) entry which is preliminary data.</text>
</comment>
<evidence type="ECO:0000313" key="4">
    <source>
        <dbReference type="Proteomes" id="UP000014480"/>
    </source>
</evidence>
<gene>
    <name evidence="3" type="ORF">Cob_v001388</name>
</gene>
<reference evidence="4" key="1">
    <citation type="journal article" date="2013" name="New Phytol.">
        <title>Comparative genomic and transcriptomic analyses reveal the hemibiotrophic stage shift of Colletotrichum fungi.</title>
        <authorList>
            <person name="Gan P."/>
            <person name="Ikeda K."/>
            <person name="Irieda H."/>
            <person name="Narusaka M."/>
            <person name="O'Connell R.J."/>
            <person name="Narusaka Y."/>
            <person name="Takano Y."/>
            <person name="Kubo Y."/>
            <person name="Shirasu K."/>
        </authorList>
    </citation>
    <scope>NUCLEOTIDE SEQUENCE [LARGE SCALE GENOMIC DNA]</scope>
    <source>
        <strain evidence="4">104-T / ATCC 96160 / CBS 514.97 / LARS 414 / MAFF 240422</strain>
    </source>
</reference>
<proteinExistence type="predicted"/>
<dbReference type="Pfam" id="PF03476">
    <property type="entry name" value="MOSC_N"/>
    <property type="match status" value="1"/>
</dbReference>
<evidence type="ECO:0000259" key="2">
    <source>
        <dbReference type="PROSITE" id="PS51340"/>
    </source>
</evidence>
<evidence type="ECO:0000313" key="3">
    <source>
        <dbReference type="EMBL" id="TDZ27005.1"/>
    </source>
</evidence>
<keyword evidence="1" id="KW-0472">Membrane</keyword>
<accession>A0A484GBA0</accession>
<dbReference type="Pfam" id="PF03473">
    <property type="entry name" value="MOSC"/>
    <property type="match status" value="1"/>
</dbReference>
<sequence length="412" mass="44711">MNAVANITQIRAAVLPAITANAALAMLAALVLTLFVGVQLLEPADKTPTDSLEITQLYCYPVKGLRGCALSQARLGKYGFVGDRTFALQKVHRNADDGAVERYETMLVGYHLQLALFQASVDWKGQPENPSGSEVIVTWQGRDTEFGSAVKGAGPTGPDEIRFPLFPSTKDRPTITVVLHSSQAQAHDMGTDVSLWFSERLGFEARLVHIGHGSRPVLGSLAPHSQGGLRRANLLSRLQSLIPLVALPAERLAFSDLAHYLVVTEESNAQVSSRLDGDLSMDVTKFRPNVVVKGARGPFVEDFWGQLTFQGGIEMPLTANCYRCQSITVDFATGKAAADDRGMVWKKLSKDRRVDKGARYSPVFGRYGFCFGTAVGGTLAVGQSARVTRVNGSRTTFDWPHLTTFGVNQAKK</sequence>
<feature type="transmembrane region" description="Helical" evidence="1">
    <location>
        <begin position="12"/>
        <end position="38"/>
    </location>
</feature>
<organism evidence="3 4">
    <name type="scientific">Colletotrichum orbiculare (strain 104-T / ATCC 96160 / CBS 514.97 / LARS 414 / MAFF 240422)</name>
    <name type="common">Cucumber anthracnose fungus</name>
    <name type="synonym">Colletotrichum lagenarium</name>
    <dbReference type="NCBI Taxonomy" id="1213857"/>
    <lineage>
        <taxon>Eukaryota</taxon>
        <taxon>Fungi</taxon>
        <taxon>Dikarya</taxon>
        <taxon>Ascomycota</taxon>
        <taxon>Pezizomycotina</taxon>
        <taxon>Sordariomycetes</taxon>
        <taxon>Hypocreomycetidae</taxon>
        <taxon>Glomerellales</taxon>
        <taxon>Glomerellaceae</taxon>
        <taxon>Colletotrichum</taxon>
        <taxon>Colletotrichum orbiculare species complex</taxon>
    </lineage>
</organism>
<dbReference type="InterPro" id="IPR005303">
    <property type="entry name" value="MOCOS_middle"/>
</dbReference>
<dbReference type="PROSITE" id="PS51340">
    <property type="entry name" value="MOSC"/>
    <property type="match status" value="1"/>
</dbReference>
<feature type="domain" description="MOSC" evidence="2">
    <location>
        <begin position="215"/>
        <end position="388"/>
    </location>
</feature>
<dbReference type="GO" id="GO:0030170">
    <property type="term" value="F:pyridoxal phosphate binding"/>
    <property type="evidence" value="ECO:0007669"/>
    <property type="project" value="InterPro"/>
</dbReference>
<keyword evidence="1" id="KW-0812">Transmembrane</keyword>